<sequence>MRTIFATLALSFGAAALAGPAAALTQEELDGFLAAAAQADCIVSEATIGPIVAMSGISEAALYEVIAFLAENDGTEVAADQTSMRIVAGPCAG</sequence>
<keyword evidence="3" id="KW-1185">Reference proteome</keyword>
<feature type="chain" id="PRO_5013155608" description="HdeA/HdeB family protein" evidence="1">
    <location>
        <begin position="24"/>
        <end position="93"/>
    </location>
</feature>
<name>A0A1M6HEL4_9RHOB</name>
<feature type="signal peptide" evidence="1">
    <location>
        <begin position="1"/>
        <end position="23"/>
    </location>
</feature>
<dbReference type="STRING" id="1447782.SAMN05444417_3193"/>
<dbReference type="AlphaFoldDB" id="A0A1M6HEL4"/>
<dbReference type="RefSeq" id="WP_073333418.1">
    <property type="nucleotide sequence ID" value="NZ_FQYO01000006.1"/>
</dbReference>
<evidence type="ECO:0008006" key="4">
    <source>
        <dbReference type="Google" id="ProtNLM"/>
    </source>
</evidence>
<reference evidence="2 3" key="1">
    <citation type="submission" date="2016-11" db="EMBL/GenBank/DDBJ databases">
        <authorList>
            <person name="Jaros S."/>
            <person name="Januszkiewicz K."/>
            <person name="Wedrychowicz H."/>
        </authorList>
    </citation>
    <scope>NUCLEOTIDE SEQUENCE [LARGE SCALE GENOMIC DNA]</scope>
    <source>
        <strain evidence="2 3">DSM 100565</strain>
    </source>
</reference>
<organism evidence="2 3">
    <name type="scientific">Wenxinia saemankumensis</name>
    <dbReference type="NCBI Taxonomy" id="1447782"/>
    <lineage>
        <taxon>Bacteria</taxon>
        <taxon>Pseudomonadati</taxon>
        <taxon>Pseudomonadota</taxon>
        <taxon>Alphaproteobacteria</taxon>
        <taxon>Rhodobacterales</taxon>
        <taxon>Roseobacteraceae</taxon>
        <taxon>Wenxinia</taxon>
    </lineage>
</organism>
<evidence type="ECO:0000256" key="1">
    <source>
        <dbReference type="SAM" id="SignalP"/>
    </source>
</evidence>
<proteinExistence type="predicted"/>
<keyword evidence="1" id="KW-0732">Signal</keyword>
<accession>A0A1M6HEL4</accession>
<dbReference type="EMBL" id="FQYO01000006">
    <property type="protein sequence ID" value="SHJ20645.1"/>
    <property type="molecule type" value="Genomic_DNA"/>
</dbReference>
<evidence type="ECO:0000313" key="2">
    <source>
        <dbReference type="EMBL" id="SHJ20645.1"/>
    </source>
</evidence>
<protein>
    <recommendedName>
        <fullName evidence="4">HdeA/HdeB family protein</fullName>
    </recommendedName>
</protein>
<gene>
    <name evidence="2" type="ORF">SAMN05444417_3193</name>
</gene>
<evidence type="ECO:0000313" key="3">
    <source>
        <dbReference type="Proteomes" id="UP000184292"/>
    </source>
</evidence>
<dbReference type="Proteomes" id="UP000184292">
    <property type="component" value="Unassembled WGS sequence"/>
</dbReference>